<protein>
    <submittedName>
        <fullName evidence="1">GRIP domain-containing protein RUD3-like</fullName>
    </submittedName>
</protein>
<comment type="caution">
    <text evidence="1">The sequence shown here is derived from an EMBL/GenBank/DDBJ whole genome shotgun (WGS) entry which is preliminary data.</text>
</comment>
<name>A0A5N5HET1_9ROSA</name>
<organism evidence="1 2">
    <name type="scientific">Pyrus ussuriensis x Pyrus communis</name>
    <dbReference type="NCBI Taxonomy" id="2448454"/>
    <lineage>
        <taxon>Eukaryota</taxon>
        <taxon>Viridiplantae</taxon>
        <taxon>Streptophyta</taxon>
        <taxon>Embryophyta</taxon>
        <taxon>Tracheophyta</taxon>
        <taxon>Spermatophyta</taxon>
        <taxon>Magnoliopsida</taxon>
        <taxon>eudicotyledons</taxon>
        <taxon>Gunneridae</taxon>
        <taxon>Pentapetalae</taxon>
        <taxon>rosids</taxon>
        <taxon>fabids</taxon>
        <taxon>Rosales</taxon>
        <taxon>Rosaceae</taxon>
        <taxon>Amygdaloideae</taxon>
        <taxon>Maleae</taxon>
        <taxon>Pyrus</taxon>
    </lineage>
</organism>
<gene>
    <name evidence="1" type="ORF">D8674_017808</name>
</gene>
<sequence>MAMLDRYDGRGIIDKYRAEIEEHRQNVAMMRLRMTPVLMSRLSRVRMVPEILRMAMMAMEARYNMRVQPQMRLIRSAFTSYMH</sequence>
<proteinExistence type="predicted"/>
<keyword evidence="2" id="KW-1185">Reference proteome</keyword>
<reference evidence="2" key="2">
    <citation type="submission" date="2019-10" db="EMBL/GenBank/DDBJ databases">
        <title>A de novo genome assembly of a pear dwarfing rootstock.</title>
        <authorList>
            <person name="Wang F."/>
            <person name="Wang J."/>
            <person name="Li S."/>
            <person name="Zhang Y."/>
            <person name="Fang M."/>
            <person name="Ma L."/>
            <person name="Zhao Y."/>
            <person name="Jiang S."/>
        </authorList>
    </citation>
    <scope>NUCLEOTIDE SEQUENCE [LARGE SCALE GENOMIC DNA]</scope>
</reference>
<dbReference type="EMBL" id="SMOL01000160">
    <property type="protein sequence ID" value="KAB2626148.1"/>
    <property type="molecule type" value="Genomic_DNA"/>
</dbReference>
<accession>A0A5N5HET1</accession>
<evidence type="ECO:0000313" key="1">
    <source>
        <dbReference type="EMBL" id="KAB2626148.1"/>
    </source>
</evidence>
<dbReference type="Proteomes" id="UP000327157">
    <property type="component" value="Chromosome 16"/>
</dbReference>
<dbReference type="AlphaFoldDB" id="A0A5N5HET1"/>
<reference evidence="1 2" key="1">
    <citation type="submission" date="2019-09" db="EMBL/GenBank/DDBJ databases">
        <authorList>
            <person name="Ou C."/>
        </authorList>
    </citation>
    <scope>NUCLEOTIDE SEQUENCE [LARGE SCALE GENOMIC DNA]</scope>
    <source>
        <strain evidence="1">S2</strain>
        <tissue evidence="1">Leaf</tissue>
    </source>
</reference>
<reference evidence="1 2" key="3">
    <citation type="submission" date="2019-11" db="EMBL/GenBank/DDBJ databases">
        <title>A de novo genome assembly of a pear dwarfing rootstock.</title>
        <authorList>
            <person name="Wang F."/>
            <person name="Wang J."/>
            <person name="Li S."/>
            <person name="Zhang Y."/>
            <person name="Fang M."/>
            <person name="Ma L."/>
            <person name="Zhao Y."/>
            <person name="Jiang S."/>
        </authorList>
    </citation>
    <scope>NUCLEOTIDE SEQUENCE [LARGE SCALE GENOMIC DNA]</scope>
    <source>
        <strain evidence="1">S2</strain>
        <tissue evidence="1">Leaf</tissue>
    </source>
</reference>
<evidence type="ECO:0000313" key="2">
    <source>
        <dbReference type="Proteomes" id="UP000327157"/>
    </source>
</evidence>